<dbReference type="NCBIfam" id="TIGR00778">
    <property type="entry name" value="ahpD_dom"/>
    <property type="match status" value="1"/>
</dbReference>
<evidence type="ECO:0000259" key="1">
    <source>
        <dbReference type="Pfam" id="PF02627"/>
    </source>
</evidence>
<dbReference type="InterPro" id="IPR004675">
    <property type="entry name" value="AhpD_core"/>
</dbReference>
<protein>
    <submittedName>
        <fullName evidence="2">Carboxymuconolactone decarboxylase family protein</fullName>
    </submittedName>
</protein>
<organism evidence="2 3">
    <name type="scientific">Actinomycetospora atypica</name>
    <dbReference type="NCBI Taxonomy" id="1290095"/>
    <lineage>
        <taxon>Bacteria</taxon>
        <taxon>Bacillati</taxon>
        <taxon>Actinomycetota</taxon>
        <taxon>Actinomycetes</taxon>
        <taxon>Pseudonocardiales</taxon>
        <taxon>Pseudonocardiaceae</taxon>
        <taxon>Actinomycetospora</taxon>
    </lineage>
</organism>
<keyword evidence="3" id="KW-1185">Reference proteome</keyword>
<evidence type="ECO:0000313" key="3">
    <source>
        <dbReference type="Proteomes" id="UP001595947"/>
    </source>
</evidence>
<dbReference type="RefSeq" id="WP_378037614.1">
    <property type="nucleotide sequence ID" value="NZ_JBHSIV010000021.1"/>
</dbReference>
<feature type="domain" description="Carboxymuconolactone decarboxylase-like" evidence="1">
    <location>
        <begin position="66"/>
        <end position="104"/>
    </location>
</feature>
<dbReference type="InterPro" id="IPR029032">
    <property type="entry name" value="AhpD-like"/>
</dbReference>
<sequence length="281" mass="29347">MTTLLTVARLPLRRAIRDVRYVDPVLYGRSRGVVRRVYREVERDFGMLAPPVALHSPAPGLLVAVWELLRATLLVGGETTRAQREAVAAAVSRANQCPYCVEVHDASREQLGGPADVPVENDELLAVRGTFEYLNRMVTVFLPESPLPPAAPEPVRRTALRMLGSAADRPVEPCPVGRSGTELLADVADVADVVLGARLAAAVRGAVYAALARPPGLGDELPADPALHLAVLVAVAPWRVTPEVVGRVAGGDELVVALAAAGAARAAAAVTPLGGSGRAAG</sequence>
<reference evidence="3" key="1">
    <citation type="journal article" date="2019" name="Int. J. Syst. Evol. Microbiol.">
        <title>The Global Catalogue of Microorganisms (GCM) 10K type strain sequencing project: providing services to taxonomists for standard genome sequencing and annotation.</title>
        <authorList>
            <consortium name="The Broad Institute Genomics Platform"/>
            <consortium name="The Broad Institute Genome Sequencing Center for Infectious Disease"/>
            <person name="Wu L."/>
            <person name="Ma J."/>
        </authorList>
    </citation>
    <scope>NUCLEOTIDE SEQUENCE [LARGE SCALE GENOMIC DNA]</scope>
    <source>
        <strain evidence="3">CGMCC 4.7093</strain>
    </source>
</reference>
<comment type="caution">
    <text evidence="2">The sequence shown here is derived from an EMBL/GenBank/DDBJ whole genome shotgun (WGS) entry which is preliminary data.</text>
</comment>
<dbReference type="EMBL" id="JBHSIV010000021">
    <property type="protein sequence ID" value="MFC5064267.1"/>
    <property type="molecule type" value="Genomic_DNA"/>
</dbReference>
<gene>
    <name evidence="2" type="ORF">ACFPBZ_18735</name>
</gene>
<dbReference type="SUPFAM" id="SSF69118">
    <property type="entry name" value="AhpD-like"/>
    <property type="match status" value="1"/>
</dbReference>
<evidence type="ECO:0000313" key="2">
    <source>
        <dbReference type="EMBL" id="MFC5064267.1"/>
    </source>
</evidence>
<dbReference type="InterPro" id="IPR003779">
    <property type="entry name" value="CMD-like"/>
</dbReference>
<dbReference type="Gene3D" id="1.20.1290.10">
    <property type="entry name" value="AhpD-like"/>
    <property type="match status" value="1"/>
</dbReference>
<proteinExistence type="predicted"/>
<accession>A0ABV9YR44</accession>
<name>A0ABV9YR44_9PSEU</name>
<dbReference type="Proteomes" id="UP001595947">
    <property type="component" value="Unassembled WGS sequence"/>
</dbReference>
<dbReference type="Pfam" id="PF02627">
    <property type="entry name" value="CMD"/>
    <property type="match status" value="1"/>
</dbReference>